<organism evidence="2">
    <name type="scientific">Leptolyngbya sp. NK1-12</name>
    <dbReference type="NCBI Taxonomy" id="2547451"/>
    <lineage>
        <taxon>Bacteria</taxon>
        <taxon>Bacillati</taxon>
        <taxon>Cyanobacteriota</taxon>
        <taxon>Cyanophyceae</taxon>
        <taxon>Leptolyngbyales</taxon>
        <taxon>Leptolyngbyaceae</taxon>
        <taxon>Leptolyngbya group</taxon>
        <taxon>Leptolyngbya</taxon>
    </lineage>
</organism>
<dbReference type="RefSeq" id="WP_316432978.1">
    <property type="nucleotide sequence ID" value="NZ_CP053586.1"/>
</dbReference>
<keyword evidence="2" id="KW-0808">Transferase</keyword>
<dbReference type="PANTHER" id="PTHR42912">
    <property type="entry name" value="METHYLTRANSFERASE"/>
    <property type="match status" value="1"/>
</dbReference>
<dbReference type="AlphaFoldDB" id="A0AA96WAZ6"/>
<protein>
    <submittedName>
        <fullName evidence="2">Class I SAM-dependent methyltransferase</fullName>
    </submittedName>
</protein>
<dbReference type="InterPro" id="IPR013216">
    <property type="entry name" value="Methyltransf_11"/>
</dbReference>
<dbReference type="CDD" id="cd02440">
    <property type="entry name" value="AdoMet_MTases"/>
    <property type="match status" value="1"/>
</dbReference>
<sequence length="307" mass="34544">MQTQALPVSSFELQPPGQISLIERLLYRLGHRQQRQRWHRYLQQRFGQDFRAVDPGPVPPVKLIAKTSAMDQAGLNRQANSDLYFAGGYHIAANWFAILEHFSINPRTIGSILELGCGTARNLRHFRCIEGLRLVGSDVNPEMIDWCQQHVPGIEFYINELQPPLAFAQPDSFDLVFALSVFTHIPLEWQQSWLEEIRRVLRPGGIFLCTVVGKRHPHWNYLTGEERAEYERTGRLTLTSSSPSASLSTQVGGSGWDIFQKRSEVISVFGSVFDLIDYIPGAQDVLVLAKPGGGWLPHTPYPGLAIG</sequence>
<feature type="domain" description="Methyltransferase type 11" evidence="1">
    <location>
        <begin position="113"/>
        <end position="209"/>
    </location>
</feature>
<gene>
    <name evidence="2" type="ORF">HJG54_01640</name>
</gene>
<dbReference type="GO" id="GO:0032259">
    <property type="term" value="P:methylation"/>
    <property type="evidence" value="ECO:0007669"/>
    <property type="project" value="UniProtKB-KW"/>
</dbReference>
<reference evidence="2" key="1">
    <citation type="submission" date="2020-05" db="EMBL/GenBank/DDBJ databases">
        <authorList>
            <person name="Zhu T."/>
            <person name="Keshari N."/>
            <person name="Lu X."/>
        </authorList>
    </citation>
    <scope>NUCLEOTIDE SEQUENCE</scope>
    <source>
        <strain evidence="2">NK1-12</strain>
    </source>
</reference>
<proteinExistence type="predicted"/>
<keyword evidence="2" id="KW-0489">Methyltransferase</keyword>
<dbReference type="Pfam" id="PF08241">
    <property type="entry name" value="Methyltransf_11"/>
    <property type="match status" value="1"/>
</dbReference>
<name>A0AA96WAZ6_9CYAN</name>
<dbReference type="PANTHER" id="PTHR42912:SF93">
    <property type="entry name" value="N6-ADENOSINE-METHYLTRANSFERASE TMT1A"/>
    <property type="match status" value="1"/>
</dbReference>
<dbReference type="Gene3D" id="3.40.50.150">
    <property type="entry name" value="Vaccinia Virus protein VP39"/>
    <property type="match status" value="1"/>
</dbReference>
<dbReference type="InterPro" id="IPR050508">
    <property type="entry name" value="Methyltransf_Superfamily"/>
</dbReference>
<dbReference type="GO" id="GO:0008757">
    <property type="term" value="F:S-adenosylmethionine-dependent methyltransferase activity"/>
    <property type="evidence" value="ECO:0007669"/>
    <property type="project" value="InterPro"/>
</dbReference>
<dbReference type="InterPro" id="IPR029063">
    <property type="entry name" value="SAM-dependent_MTases_sf"/>
</dbReference>
<dbReference type="EMBL" id="CP053586">
    <property type="protein sequence ID" value="WNZ21694.1"/>
    <property type="molecule type" value="Genomic_DNA"/>
</dbReference>
<accession>A0AA96WAZ6</accession>
<evidence type="ECO:0000259" key="1">
    <source>
        <dbReference type="Pfam" id="PF08241"/>
    </source>
</evidence>
<evidence type="ECO:0000313" key="2">
    <source>
        <dbReference type="EMBL" id="WNZ21694.1"/>
    </source>
</evidence>
<dbReference type="SUPFAM" id="SSF53335">
    <property type="entry name" value="S-adenosyl-L-methionine-dependent methyltransferases"/>
    <property type="match status" value="1"/>
</dbReference>